<reference evidence="1" key="1">
    <citation type="submission" date="2020-08" db="EMBL/GenBank/DDBJ databases">
        <title>Genomic Encyclopedia of Type Strains, Phase IV (KMG-IV): sequencing the most valuable type-strain genomes for metagenomic binning, comparative biology and taxonomic classification.</title>
        <authorList>
            <person name="Goeker M."/>
        </authorList>
    </citation>
    <scope>NUCLEOTIDE SEQUENCE [LARGE SCALE GENOMIC DNA]</scope>
    <source>
        <strain evidence="1">DSM 105720</strain>
    </source>
</reference>
<proteinExistence type="predicted"/>
<evidence type="ECO:0000313" key="1">
    <source>
        <dbReference type="EMBL" id="MBB4045523.1"/>
    </source>
</evidence>
<dbReference type="Proteomes" id="UP000560658">
    <property type="component" value="Unassembled WGS sequence"/>
</dbReference>
<dbReference type="AlphaFoldDB" id="A0A840DAC0"/>
<gene>
    <name evidence="1" type="ORF">GGR06_003337</name>
</gene>
<accession>A0A840DAC0</accession>
<organism evidence="1 2">
    <name type="scientific">Bacteroides reticulotermitis</name>
    <dbReference type="NCBI Taxonomy" id="1133319"/>
    <lineage>
        <taxon>Bacteria</taxon>
        <taxon>Pseudomonadati</taxon>
        <taxon>Bacteroidota</taxon>
        <taxon>Bacteroidia</taxon>
        <taxon>Bacteroidales</taxon>
        <taxon>Bacteroidaceae</taxon>
        <taxon>Bacteroides</taxon>
    </lineage>
</organism>
<evidence type="ECO:0000313" key="2">
    <source>
        <dbReference type="Proteomes" id="UP000560658"/>
    </source>
</evidence>
<comment type="caution">
    <text evidence="1">The sequence shown here is derived from an EMBL/GenBank/DDBJ whole genome shotgun (WGS) entry which is preliminary data.</text>
</comment>
<dbReference type="EMBL" id="JACIER010000015">
    <property type="protein sequence ID" value="MBB4045523.1"/>
    <property type="molecule type" value="Genomic_DNA"/>
</dbReference>
<sequence length="55" mass="6603">MKFSIEYILIFAEYITKIVQIIELVQSIYLQHKATNFSTMRFKIIIGCVAEYRFH</sequence>
<name>A0A840DAC0_9BACE</name>
<keyword evidence="2" id="KW-1185">Reference proteome</keyword>
<protein>
    <submittedName>
        <fullName evidence="1">Uncharacterized protein</fullName>
    </submittedName>
</protein>